<dbReference type="PANTHER" id="PTHR13085:SF0">
    <property type="entry name" value="SIGNAL PEPTIDASE COMPLEX SUBUNIT 2"/>
    <property type="match status" value="1"/>
</dbReference>
<gene>
    <name evidence="10" type="ORF">CDEB00056_LOCUS7086</name>
</gene>
<dbReference type="Pfam" id="PF06703">
    <property type="entry name" value="SPC25"/>
    <property type="match status" value="1"/>
</dbReference>
<evidence type="ECO:0000256" key="6">
    <source>
        <dbReference type="ARBA" id="ARBA00022989"/>
    </source>
</evidence>
<evidence type="ECO:0000256" key="8">
    <source>
        <dbReference type="ARBA" id="ARBA00045608"/>
    </source>
</evidence>
<evidence type="ECO:0000256" key="2">
    <source>
        <dbReference type="ARBA" id="ARBA00007324"/>
    </source>
</evidence>
<keyword evidence="6 9" id="KW-1133">Transmembrane helix</keyword>
<comment type="function">
    <text evidence="8 9">Component of the signal peptidase complex (SPC) which catalyzes the cleavage of N-terminal signal sequences from nascent proteins as they are translocated into the lumen of the endoplasmic reticulum. Enhances the enzymatic activity of SPC and facilitates the interactions between different components of the translocation site.</text>
</comment>
<organism evidence="10">
    <name type="scientific">Chaetoceros debilis</name>
    <dbReference type="NCBI Taxonomy" id="122233"/>
    <lineage>
        <taxon>Eukaryota</taxon>
        <taxon>Sar</taxon>
        <taxon>Stramenopiles</taxon>
        <taxon>Ochrophyta</taxon>
        <taxon>Bacillariophyta</taxon>
        <taxon>Coscinodiscophyceae</taxon>
        <taxon>Chaetocerotophycidae</taxon>
        <taxon>Chaetocerotales</taxon>
        <taxon>Chaetocerotaceae</taxon>
        <taxon>Chaetoceros</taxon>
    </lineage>
</organism>
<dbReference type="GO" id="GO:0045047">
    <property type="term" value="P:protein targeting to ER"/>
    <property type="evidence" value="ECO:0007669"/>
    <property type="project" value="TreeGrafter"/>
</dbReference>
<dbReference type="GO" id="GO:0006465">
    <property type="term" value="P:signal peptide processing"/>
    <property type="evidence" value="ECO:0007669"/>
    <property type="project" value="UniProtKB-UniRule"/>
</dbReference>
<dbReference type="GO" id="GO:0005787">
    <property type="term" value="C:signal peptidase complex"/>
    <property type="evidence" value="ECO:0007669"/>
    <property type="project" value="UniProtKB-UniRule"/>
</dbReference>
<comment type="similarity">
    <text evidence="2 9">Belongs to the SPCS2 family.</text>
</comment>
<evidence type="ECO:0000256" key="3">
    <source>
        <dbReference type="ARBA" id="ARBA00017057"/>
    </source>
</evidence>
<keyword evidence="5 9" id="KW-0256">Endoplasmic reticulum</keyword>
<dbReference type="InterPro" id="IPR009582">
    <property type="entry name" value="Spc2/SPCS2"/>
</dbReference>
<evidence type="ECO:0000256" key="1">
    <source>
        <dbReference type="ARBA" id="ARBA00004477"/>
    </source>
</evidence>
<dbReference type="PANTHER" id="PTHR13085">
    <property type="entry name" value="MICROSOMAL SIGNAL PEPTIDASE 25 KDA SUBUNIT"/>
    <property type="match status" value="1"/>
</dbReference>
<keyword evidence="7 9" id="KW-0472">Membrane</keyword>
<dbReference type="EMBL" id="HBIO01009226">
    <property type="protein sequence ID" value="CAE0462245.1"/>
    <property type="molecule type" value="Transcribed_RNA"/>
</dbReference>
<feature type="transmembrane region" description="Helical" evidence="9">
    <location>
        <begin position="68"/>
        <end position="88"/>
    </location>
</feature>
<accession>A0A7S3V7R4</accession>
<evidence type="ECO:0000256" key="5">
    <source>
        <dbReference type="ARBA" id="ARBA00022824"/>
    </source>
</evidence>
<evidence type="ECO:0000313" key="10">
    <source>
        <dbReference type="EMBL" id="CAE0462245.1"/>
    </source>
</evidence>
<evidence type="ECO:0000256" key="7">
    <source>
        <dbReference type="ARBA" id="ARBA00023136"/>
    </source>
</evidence>
<feature type="transmembrane region" description="Helical" evidence="9">
    <location>
        <begin position="94"/>
        <end position="116"/>
    </location>
</feature>
<dbReference type="GO" id="GO:0008233">
    <property type="term" value="F:peptidase activity"/>
    <property type="evidence" value="ECO:0007669"/>
    <property type="project" value="UniProtKB-UniRule"/>
</dbReference>
<protein>
    <recommendedName>
        <fullName evidence="3 9">Signal peptidase complex subunit 2</fullName>
    </recommendedName>
</protein>
<evidence type="ECO:0000256" key="4">
    <source>
        <dbReference type="ARBA" id="ARBA00022692"/>
    </source>
</evidence>
<sequence>MSKGEKVVEEEEEVVLLQVDTGDIIKLKQILDETVANTFLEENTLEGHDSRAKNIGLHEDHRLSNIKLILMAVACAFAMVAQFSPLPFPNCRPILGVCCAVYFSLSGVLQLITTFLDKDCILITKALEGKPAVVKNNPNLAKYGLRVRTIFPRFSEFYTVRIEFEGLENSPFVKDTWSVGEFFDKEGMFDEYGLQYAVEKLYRKFESAKFEKEEKKEKTN</sequence>
<keyword evidence="4 9" id="KW-0812">Transmembrane</keyword>
<proteinExistence type="inferred from homology"/>
<name>A0A7S3V7R4_9STRA</name>
<dbReference type="AlphaFoldDB" id="A0A7S3V7R4"/>
<comment type="subcellular location">
    <subcellularLocation>
        <location evidence="1 9">Endoplasmic reticulum membrane</location>
        <topology evidence="1 9">Multi-pass membrane protein</topology>
    </subcellularLocation>
</comment>
<reference evidence="10" key="1">
    <citation type="submission" date="2021-01" db="EMBL/GenBank/DDBJ databases">
        <authorList>
            <person name="Corre E."/>
            <person name="Pelletier E."/>
            <person name="Niang G."/>
            <person name="Scheremetjew M."/>
            <person name="Finn R."/>
            <person name="Kale V."/>
            <person name="Holt S."/>
            <person name="Cochrane G."/>
            <person name="Meng A."/>
            <person name="Brown T."/>
            <person name="Cohen L."/>
        </authorList>
    </citation>
    <scope>NUCLEOTIDE SEQUENCE</scope>
    <source>
        <strain evidence="10">MM31A-1</strain>
    </source>
</reference>
<evidence type="ECO:0000256" key="9">
    <source>
        <dbReference type="RuleBase" id="RU368033"/>
    </source>
</evidence>